<dbReference type="SUPFAM" id="SSF52317">
    <property type="entry name" value="Class I glutamine amidotransferase-like"/>
    <property type="match status" value="1"/>
</dbReference>
<dbReference type="Gene3D" id="1.50.10.10">
    <property type="match status" value="1"/>
</dbReference>
<protein>
    <submittedName>
        <fullName evidence="4">Putative intracellular protease/amidase/mannose/cellobiose epimerase-like protein (N-acyl-D-glucosamine 2-epimerase family)</fullName>
    </submittedName>
</protein>
<dbReference type="Pfam" id="PF07221">
    <property type="entry name" value="GlcNAc_2-epim"/>
    <property type="match status" value="1"/>
</dbReference>
<dbReference type="InterPro" id="IPR012341">
    <property type="entry name" value="6hp_glycosidase-like_sf"/>
</dbReference>
<name>A0A7W9G995_9ACTN</name>
<gene>
    <name evidence="4" type="ORF">HD596_006321</name>
</gene>
<comment type="caution">
    <text evidence="4">The sequence shown here is derived from an EMBL/GenBank/DDBJ whole genome shotgun (WGS) entry which is preliminary data.</text>
</comment>
<evidence type="ECO:0000313" key="5">
    <source>
        <dbReference type="Proteomes" id="UP000579153"/>
    </source>
</evidence>
<keyword evidence="4" id="KW-0645">Protease</keyword>
<reference evidence="4 5" key="1">
    <citation type="submission" date="2020-08" db="EMBL/GenBank/DDBJ databases">
        <title>Sequencing the genomes of 1000 actinobacteria strains.</title>
        <authorList>
            <person name="Klenk H.-P."/>
        </authorList>
    </citation>
    <scope>NUCLEOTIDE SEQUENCE [LARGE SCALE GENOMIC DNA]</scope>
    <source>
        <strain evidence="4 5">DSM 45507</strain>
    </source>
</reference>
<evidence type="ECO:0000313" key="4">
    <source>
        <dbReference type="EMBL" id="MBB5779565.1"/>
    </source>
</evidence>
<dbReference type="RefSeq" id="WP_221519605.1">
    <property type="nucleotide sequence ID" value="NZ_JACHMB010000001.1"/>
</dbReference>
<keyword evidence="2" id="KW-0413">Isomerase</keyword>
<proteinExistence type="inferred from homology"/>
<evidence type="ECO:0000256" key="2">
    <source>
        <dbReference type="ARBA" id="ARBA00023235"/>
    </source>
</evidence>
<dbReference type="InterPro" id="IPR008928">
    <property type="entry name" value="6-hairpin_glycosidase_sf"/>
</dbReference>
<dbReference type="SUPFAM" id="SSF48208">
    <property type="entry name" value="Six-hairpin glycosidases"/>
    <property type="match status" value="1"/>
</dbReference>
<dbReference type="GO" id="GO:0006508">
    <property type="term" value="P:proteolysis"/>
    <property type="evidence" value="ECO:0007669"/>
    <property type="project" value="UniProtKB-KW"/>
</dbReference>
<dbReference type="InterPro" id="IPR029062">
    <property type="entry name" value="Class_I_gatase-like"/>
</dbReference>
<dbReference type="GO" id="GO:0005975">
    <property type="term" value="P:carbohydrate metabolic process"/>
    <property type="evidence" value="ECO:0007669"/>
    <property type="project" value="InterPro"/>
</dbReference>
<evidence type="ECO:0000259" key="3">
    <source>
        <dbReference type="Pfam" id="PF01965"/>
    </source>
</evidence>
<dbReference type="InterPro" id="IPR010819">
    <property type="entry name" value="AGE/CE"/>
</dbReference>
<evidence type="ECO:0000256" key="1">
    <source>
        <dbReference type="ARBA" id="ARBA00008558"/>
    </source>
</evidence>
<dbReference type="InterPro" id="IPR002818">
    <property type="entry name" value="DJ-1/PfpI"/>
</dbReference>
<dbReference type="PANTHER" id="PTHR15108">
    <property type="entry name" value="N-ACYLGLUCOSAMINE-2-EPIMERASE"/>
    <property type="match status" value="1"/>
</dbReference>
<comment type="similarity">
    <text evidence="1">Belongs to the N-acylglucosamine 2-epimerase family.</text>
</comment>
<dbReference type="AlphaFoldDB" id="A0A7W9G995"/>
<sequence>MREKRLAGRTVAILMESDFVEQELHYYQRRFTEEGARVEFLTRLWGQDSLTFHGHEFKEPFTVSGDLEKADLSRIDVLIVPSGMVSDRLRYTEDVHELAPAVRLLKAAFDDHRIVKGVICHGLWLAAPIAEAVKGRRVTCHNNLVGDVRNMGAVYTDQDVVVDRDLVTGRTAEHCAAFARMIIDLVAADRSSETVYRPDFTFSDLVAGYVTGFEHGEISLRTNDGRPVRVRLTGTTSAEFVRNLSEPYLDASAHLEQLLTPGTYVFVKGIFYHENGAYTIEAKTLIFLGRQPGQYAFEQPDWWVKQIRELGRFYRKAQFGADGPIDYSVYRTMLRLGGEKAGQDVQETDTISRMVYGMSSAYMLTGEEDFLEVAEQGAAYLREHMRFVDRDEDVVYWYHGIDVRDGVERKLFTSEFGDDYDAIPMYEQIYALAGPTQLYRLTGDPRIAADIDGTLRLFRKFFHDPERGGYYSHIDPILLSPHHESLGPNRSRKNWNSVGDHAPAYLINLFLATGDERHADMLEETFDLIAKHMPRKDSPYVQERFHADWTPDTTWHWQQDRAVVGHNLKIAWNLMRMMSIRPKDGYRALATEIGEKMPGFGSDPQRGGWYDVVERRLAPGQHVHRFVWHDRKAWWQQEQAILAYQILAGLVGEEEFVRRARESAAFYSAFFLDHDEGGIYFNVLADGHPYLLGNERFKGSHSMSMCHAAELCFLATVYQRLLIDKEPLTLWFRPRPDGFTDRVLRVAPDALPPGRVRLEWVEVDGSPYQLFDAAAMTVKLPDSAGPVTVRAHLAPVEE</sequence>
<keyword evidence="5" id="KW-1185">Reference proteome</keyword>
<organism evidence="4 5">
    <name type="scientific">Nonomuraea jabiensis</name>
    <dbReference type="NCBI Taxonomy" id="882448"/>
    <lineage>
        <taxon>Bacteria</taxon>
        <taxon>Bacillati</taxon>
        <taxon>Actinomycetota</taxon>
        <taxon>Actinomycetes</taxon>
        <taxon>Streptosporangiales</taxon>
        <taxon>Streptosporangiaceae</taxon>
        <taxon>Nonomuraea</taxon>
    </lineage>
</organism>
<keyword evidence="4" id="KW-0378">Hydrolase</keyword>
<dbReference type="GO" id="GO:0008233">
    <property type="term" value="F:peptidase activity"/>
    <property type="evidence" value="ECO:0007669"/>
    <property type="project" value="UniProtKB-KW"/>
</dbReference>
<dbReference type="GO" id="GO:0016853">
    <property type="term" value="F:isomerase activity"/>
    <property type="evidence" value="ECO:0007669"/>
    <property type="project" value="UniProtKB-KW"/>
</dbReference>
<dbReference type="Gene3D" id="3.40.50.880">
    <property type="match status" value="1"/>
</dbReference>
<accession>A0A7W9G995</accession>
<feature type="domain" description="DJ-1/PfpI" evidence="3">
    <location>
        <begin position="10"/>
        <end position="184"/>
    </location>
</feature>
<dbReference type="EMBL" id="JACHMB010000001">
    <property type="protein sequence ID" value="MBB5779565.1"/>
    <property type="molecule type" value="Genomic_DNA"/>
</dbReference>
<dbReference type="Pfam" id="PF01965">
    <property type="entry name" value="DJ-1_PfpI"/>
    <property type="match status" value="1"/>
</dbReference>
<dbReference type="Proteomes" id="UP000579153">
    <property type="component" value="Unassembled WGS sequence"/>
</dbReference>